<protein>
    <recommendedName>
        <fullName evidence="1">Peptidase S9 prolyl oligopeptidase catalytic domain-containing protein</fullName>
    </recommendedName>
</protein>
<keyword evidence="3" id="KW-1185">Reference proteome</keyword>
<dbReference type="PROSITE" id="PS51257">
    <property type="entry name" value="PROKAR_LIPOPROTEIN"/>
    <property type="match status" value="1"/>
</dbReference>
<dbReference type="RefSeq" id="WP_119736742.1">
    <property type="nucleotide sequence ID" value="NZ_QYUN01000002.1"/>
</dbReference>
<evidence type="ECO:0000313" key="2">
    <source>
        <dbReference type="EMBL" id="RJG05225.1"/>
    </source>
</evidence>
<dbReference type="InterPro" id="IPR005152">
    <property type="entry name" value="Lipase_secreted"/>
</dbReference>
<dbReference type="AlphaFoldDB" id="A0A418WYR8"/>
<dbReference type="SUPFAM" id="SSF53474">
    <property type="entry name" value="alpha/beta-Hydrolases"/>
    <property type="match status" value="1"/>
</dbReference>
<sequence length="505" mass="51239">MRSFKLGMTLIAAAIVVGCGGDGSDSGVNNTLARGALVANPPSRVPAPQADGTTGPTLQPSAFAQMLDTARPGTTLVTGVPKCGISTYHMKYGTLGGAGEATDATGAIMVPSGTDPACSGPRPVLLYAHGTTTDKAFNMANLRDNAEASMVAATYAAQGFIVIAPNYAGYDGSSLSYHPYLNAEQQANDMVDGLRAARKAFPNIAASDSGKLLIAGYSQGGYVAMATQRAMQTTYASEFKVTALAGLSGPYALALLGDAVFGGRPNAGGTIFLPMITTSWQKSYGGVYGAPSDVYESNYASGIESLLPSTSSINSLFAAGKLPQLALFAQDSLPQAPGFAAFFGAGNLVKTSYRNQYLADAAANPCSVDPATPLACAPANPFRKAGIKNDLRNYVPNVPVMLCGGNADPTVFFASTQAAQGYFLAKGMPAAALTVLDVDTAATGPTDPFAAAKAGFAQAKTATINAATAAGANPAAAVAAAYHGSLVAPFCSAAARGYFQTVLAQ</sequence>
<dbReference type="InterPro" id="IPR029058">
    <property type="entry name" value="AB_hydrolase_fold"/>
</dbReference>
<evidence type="ECO:0000313" key="3">
    <source>
        <dbReference type="Proteomes" id="UP000285190"/>
    </source>
</evidence>
<dbReference type="PANTHER" id="PTHR34853:SF1">
    <property type="entry name" value="LIPASE 5"/>
    <property type="match status" value="1"/>
</dbReference>
<dbReference type="GO" id="GO:0004806">
    <property type="term" value="F:triacylglycerol lipase activity"/>
    <property type="evidence" value="ECO:0007669"/>
    <property type="project" value="InterPro"/>
</dbReference>
<dbReference type="PANTHER" id="PTHR34853">
    <property type="match status" value="1"/>
</dbReference>
<organism evidence="2 3">
    <name type="scientific">Noviherbaspirillum cavernae</name>
    <dbReference type="NCBI Taxonomy" id="2320862"/>
    <lineage>
        <taxon>Bacteria</taxon>
        <taxon>Pseudomonadati</taxon>
        <taxon>Pseudomonadota</taxon>
        <taxon>Betaproteobacteria</taxon>
        <taxon>Burkholderiales</taxon>
        <taxon>Oxalobacteraceae</taxon>
        <taxon>Noviherbaspirillum</taxon>
    </lineage>
</organism>
<evidence type="ECO:0000259" key="1">
    <source>
        <dbReference type="Pfam" id="PF00326"/>
    </source>
</evidence>
<dbReference type="Gene3D" id="3.40.50.1820">
    <property type="entry name" value="alpha/beta hydrolase"/>
    <property type="match status" value="2"/>
</dbReference>
<dbReference type="GO" id="GO:0006508">
    <property type="term" value="P:proteolysis"/>
    <property type="evidence" value="ECO:0007669"/>
    <property type="project" value="InterPro"/>
</dbReference>
<gene>
    <name evidence="2" type="ORF">D3870_03595</name>
</gene>
<dbReference type="Proteomes" id="UP000285190">
    <property type="component" value="Unassembled WGS sequence"/>
</dbReference>
<proteinExistence type="predicted"/>
<feature type="domain" description="Peptidase S9 prolyl oligopeptidase catalytic" evidence="1">
    <location>
        <begin position="151"/>
        <end position="232"/>
    </location>
</feature>
<dbReference type="InterPro" id="IPR001375">
    <property type="entry name" value="Peptidase_S9_cat"/>
</dbReference>
<dbReference type="OrthoDB" id="9798122at2"/>
<name>A0A418WYR8_9BURK</name>
<comment type="caution">
    <text evidence="2">The sequence shown here is derived from an EMBL/GenBank/DDBJ whole genome shotgun (WGS) entry which is preliminary data.</text>
</comment>
<dbReference type="Pfam" id="PF00326">
    <property type="entry name" value="Peptidase_S9"/>
    <property type="match status" value="1"/>
</dbReference>
<reference evidence="2 3" key="1">
    <citation type="submission" date="2018-09" db="EMBL/GenBank/DDBJ databases">
        <authorList>
            <person name="Zhu H."/>
        </authorList>
    </citation>
    <scope>NUCLEOTIDE SEQUENCE [LARGE SCALE GENOMIC DNA]</scope>
    <source>
        <strain evidence="2 3">K2R10-39</strain>
    </source>
</reference>
<dbReference type="Gene3D" id="1.10.260.160">
    <property type="match status" value="1"/>
</dbReference>
<dbReference type="EMBL" id="QYUN01000002">
    <property type="protein sequence ID" value="RJG05225.1"/>
    <property type="molecule type" value="Genomic_DNA"/>
</dbReference>
<dbReference type="GO" id="GO:0016042">
    <property type="term" value="P:lipid catabolic process"/>
    <property type="evidence" value="ECO:0007669"/>
    <property type="project" value="InterPro"/>
</dbReference>
<dbReference type="GO" id="GO:0008236">
    <property type="term" value="F:serine-type peptidase activity"/>
    <property type="evidence" value="ECO:0007669"/>
    <property type="project" value="InterPro"/>
</dbReference>
<accession>A0A418WYR8</accession>